<dbReference type="GeneID" id="63829706"/>
<gene>
    <name evidence="1" type="ORF">LAESUDRAFT_760037</name>
</gene>
<dbReference type="InParanoid" id="A0A165DX82"/>
<evidence type="ECO:0000313" key="2">
    <source>
        <dbReference type="Proteomes" id="UP000076871"/>
    </source>
</evidence>
<dbReference type="OrthoDB" id="2768905at2759"/>
<keyword evidence="2" id="KW-1185">Reference proteome</keyword>
<proteinExistence type="predicted"/>
<dbReference type="Proteomes" id="UP000076871">
    <property type="component" value="Unassembled WGS sequence"/>
</dbReference>
<protein>
    <submittedName>
        <fullName evidence="1">Uncharacterized protein</fullName>
    </submittedName>
</protein>
<sequence>MATKKIEVVLKSENEKLSDLIKAQDAHVVILNNKLTATQGAMLDIGKKMMEIKAANTMLHHELASLKASGVPTVQGYTSRMVQSHKLHIKIAEPPHYSGKGSLEDWLQQLGIWMQWNEINDDERKITMVLLHLEGGAFTYMSEYTIKAVARQSLSTWEDFVDILKTYPTMVSFTEKFHQWATKTNLGHTALIDYIAEHCDKDVHQAMVTRDSLGITDLTTWLEYLNLCLQLKSKFRADKAGQHGITTSSSQALKPQKDPNVMDMNHASQLTREQKGWLKKKLCVCCEKHLFIFKQHCPDLKYKGKFEMPKRGQATRAVMTPVASTSSDNSKAREEAVHAFLTSYDTKGSEAEPEPTVEAARITEVENDENFLQWVL</sequence>
<organism evidence="1 2">
    <name type="scientific">Laetiporus sulphureus 93-53</name>
    <dbReference type="NCBI Taxonomy" id="1314785"/>
    <lineage>
        <taxon>Eukaryota</taxon>
        <taxon>Fungi</taxon>
        <taxon>Dikarya</taxon>
        <taxon>Basidiomycota</taxon>
        <taxon>Agaricomycotina</taxon>
        <taxon>Agaricomycetes</taxon>
        <taxon>Polyporales</taxon>
        <taxon>Laetiporus</taxon>
    </lineage>
</organism>
<dbReference type="EMBL" id="KV427628">
    <property type="protein sequence ID" value="KZT05813.1"/>
    <property type="molecule type" value="Genomic_DNA"/>
</dbReference>
<name>A0A165DX82_9APHY</name>
<reference evidence="1 2" key="1">
    <citation type="journal article" date="2016" name="Mol. Biol. Evol.">
        <title>Comparative Genomics of Early-Diverging Mushroom-Forming Fungi Provides Insights into the Origins of Lignocellulose Decay Capabilities.</title>
        <authorList>
            <person name="Nagy L.G."/>
            <person name="Riley R."/>
            <person name="Tritt A."/>
            <person name="Adam C."/>
            <person name="Daum C."/>
            <person name="Floudas D."/>
            <person name="Sun H."/>
            <person name="Yadav J.S."/>
            <person name="Pangilinan J."/>
            <person name="Larsson K.H."/>
            <person name="Matsuura K."/>
            <person name="Barry K."/>
            <person name="Labutti K."/>
            <person name="Kuo R."/>
            <person name="Ohm R.A."/>
            <person name="Bhattacharya S.S."/>
            <person name="Shirouzu T."/>
            <person name="Yoshinaga Y."/>
            <person name="Martin F.M."/>
            <person name="Grigoriev I.V."/>
            <person name="Hibbett D.S."/>
        </authorList>
    </citation>
    <scope>NUCLEOTIDE SEQUENCE [LARGE SCALE GENOMIC DNA]</scope>
    <source>
        <strain evidence="1 2">93-53</strain>
    </source>
</reference>
<dbReference type="RefSeq" id="XP_040763553.1">
    <property type="nucleotide sequence ID" value="XM_040912678.1"/>
</dbReference>
<accession>A0A165DX82</accession>
<dbReference type="AlphaFoldDB" id="A0A165DX82"/>
<evidence type="ECO:0000313" key="1">
    <source>
        <dbReference type="EMBL" id="KZT05813.1"/>
    </source>
</evidence>